<sequence length="305" mass="32727">MIRPLAAALLGLGLLAACEGEPPAPRAVVSSQNTNDSRVAKKLFGHVPTASAQRPESIGFYSKGCQAGAAQLPETGPTWQAMRLSRNRNWAQPETIDFVQDLSRAAAALPGWKGIYVGDMSQPRGGPMLTGHASHQTGIDIDVWLRRADRLDLSVAEREAISSTDMQARGGAYTNSNWTPQHMALVKAAASDPRTARIFIFPGAKVAMCDAETGDRSWLSKVRPWYGHNTHFHVRLDCLPGDTACEAQDPPPPGDGCAEAREWQANILNPKPAPPADPDAPEPEPKREITMADLPGQCAAVLASD</sequence>
<evidence type="ECO:0000313" key="12">
    <source>
        <dbReference type="Proteomes" id="UP000193495"/>
    </source>
</evidence>
<evidence type="ECO:0000256" key="4">
    <source>
        <dbReference type="ARBA" id="ARBA00022764"/>
    </source>
</evidence>
<accession>A0A1X6YKL5</accession>
<organism evidence="11 12">
    <name type="scientific">Limimaricola soesokkakensis</name>
    <dbReference type="NCBI Taxonomy" id="1343159"/>
    <lineage>
        <taxon>Bacteria</taxon>
        <taxon>Pseudomonadati</taxon>
        <taxon>Pseudomonadota</taxon>
        <taxon>Alphaproteobacteria</taxon>
        <taxon>Rhodobacterales</taxon>
        <taxon>Paracoccaceae</taxon>
        <taxon>Limimaricola</taxon>
    </lineage>
</organism>
<keyword evidence="7" id="KW-0482">Metalloprotease</keyword>
<dbReference type="EC" id="3.4.24.-" evidence="11"/>
<keyword evidence="4" id="KW-0574">Periplasm</keyword>
<evidence type="ECO:0000313" key="13">
    <source>
        <dbReference type="Proteomes" id="UP000240624"/>
    </source>
</evidence>
<evidence type="ECO:0000256" key="5">
    <source>
        <dbReference type="ARBA" id="ARBA00022801"/>
    </source>
</evidence>
<dbReference type="AlphaFoldDB" id="A0A1X6YKL5"/>
<evidence type="ECO:0000256" key="9">
    <source>
        <dbReference type="SAM" id="MobiDB-lite"/>
    </source>
</evidence>
<proteinExistence type="predicted"/>
<reference evidence="11 12" key="1">
    <citation type="submission" date="2017-03" db="EMBL/GenBank/DDBJ databases">
        <authorList>
            <person name="Afonso C.L."/>
            <person name="Miller P.J."/>
            <person name="Scott M.A."/>
            <person name="Spackman E."/>
            <person name="Goraichik I."/>
            <person name="Dimitrov K.M."/>
            <person name="Suarez D.L."/>
            <person name="Swayne D.E."/>
        </authorList>
    </citation>
    <scope>NUCLEOTIDE SEQUENCE [LARGE SCALE GENOMIC DNA]</scope>
    <source>
        <strain evidence="11 12">CECT 8367</strain>
    </source>
</reference>
<protein>
    <submittedName>
        <fullName evidence="11">Penicillin-insensitive murein endopeptidase</fullName>
        <ecNumber evidence="11">3.4.24.-</ecNumber>
    </submittedName>
</protein>
<evidence type="ECO:0000256" key="7">
    <source>
        <dbReference type="ARBA" id="ARBA00023049"/>
    </source>
</evidence>
<evidence type="ECO:0000256" key="6">
    <source>
        <dbReference type="ARBA" id="ARBA00022833"/>
    </source>
</evidence>
<gene>
    <name evidence="11" type="primary">mepA</name>
    <name evidence="10" type="ORF">CLV79_101341</name>
    <name evidence="11" type="ORF">LOS8367_00746</name>
</gene>
<dbReference type="SUPFAM" id="SSF55166">
    <property type="entry name" value="Hedgehog/DD-peptidase"/>
    <property type="match status" value="1"/>
</dbReference>
<dbReference type="Proteomes" id="UP000193495">
    <property type="component" value="Unassembled WGS sequence"/>
</dbReference>
<dbReference type="InterPro" id="IPR005073">
    <property type="entry name" value="Peptidase_M74"/>
</dbReference>
<evidence type="ECO:0000256" key="2">
    <source>
        <dbReference type="ARBA" id="ARBA00022723"/>
    </source>
</evidence>
<keyword evidence="3" id="KW-0732">Signal</keyword>
<keyword evidence="8" id="KW-1015">Disulfide bond</keyword>
<dbReference type="Gene3D" id="3.30.1380.10">
    <property type="match status" value="1"/>
</dbReference>
<reference evidence="10 13" key="2">
    <citation type="submission" date="2018-03" db="EMBL/GenBank/DDBJ databases">
        <title>Genomic Encyclopedia of Archaeal and Bacterial Type Strains, Phase II (KMG-II): from individual species to whole genera.</title>
        <authorList>
            <person name="Goeker M."/>
        </authorList>
    </citation>
    <scope>NUCLEOTIDE SEQUENCE [LARGE SCALE GENOMIC DNA]</scope>
    <source>
        <strain evidence="10 13">DSM 29956</strain>
    </source>
</reference>
<evidence type="ECO:0000313" key="10">
    <source>
        <dbReference type="EMBL" id="PSK88501.1"/>
    </source>
</evidence>
<dbReference type="InterPro" id="IPR009045">
    <property type="entry name" value="Zn_M74/Hedgehog-like"/>
</dbReference>
<dbReference type="RefSeq" id="WP_106534979.1">
    <property type="nucleotide sequence ID" value="NZ_FWFY01000002.1"/>
</dbReference>
<dbReference type="OrthoDB" id="1467367at2"/>
<dbReference type="GO" id="GO:0006508">
    <property type="term" value="P:proteolysis"/>
    <property type="evidence" value="ECO:0007669"/>
    <property type="project" value="UniProtKB-KW"/>
</dbReference>
<feature type="disulfide bond" evidence="8">
    <location>
        <begin position="209"/>
        <end position="257"/>
    </location>
</feature>
<keyword evidence="5 11" id="KW-0378">Hydrolase</keyword>
<keyword evidence="13" id="KW-1185">Reference proteome</keyword>
<dbReference type="NCBIfam" id="NF006947">
    <property type="entry name" value="PRK09429.1"/>
    <property type="match status" value="1"/>
</dbReference>
<feature type="disulfide bond" evidence="8">
    <location>
        <begin position="238"/>
        <end position="245"/>
    </location>
</feature>
<evidence type="ECO:0000256" key="1">
    <source>
        <dbReference type="ARBA" id="ARBA00022670"/>
    </source>
</evidence>
<name>A0A1X6YKL5_9RHOB</name>
<dbReference type="Proteomes" id="UP000240624">
    <property type="component" value="Unassembled WGS sequence"/>
</dbReference>
<dbReference type="PROSITE" id="PS51257">
    <property type="entry name" value="PROKAR_LIPOPROTEIN"/>
    <property type="match status" value="1"/>
</dbReference>
<keyword evidence="1" id="KW-0645">Protease</keyword>
<dbReference type="GO" id="GO:0030288">
    <property type="term" value="C:outer membrane-bounded periplasmic space"/>
    <property type="evidence" value="ECO:0007669"/>
    <property type="project" value="InterPro"/>
</dbReference>
<evidence type="ECO:0000256" key="8">
    <source>
        <dbReference type="PIRSR" id="PIRSR018455-2"/>
    </source>
</evidence>
<evidence type="ECO:0000313" key="11">
    <source>
        <dbReference type="EMBL" id="SLN24170.1"/>
    </source>
</evidence>
<dbReference type="GO" id="GO:0004252">
    <property type="term" value="F:serine-type endopeptidase activity"/>
    <property type="evidence" value="ECO:0007669"/>
    <property type="project" value="InterPro"/>
</dbReference>
<evidence type="ECO:0000256" key="3">
    <source>
        <dbReference type="ARBA" id="ARBA00022729"/>
    </source>
</evidence>
<dbReference type="EMBL" id="FWFY01000002">
    <property type="protein sequence ID" value="SLN24170.1"/>
    <property type="molecule type" value="Genomic_DNA"/>
</dbReference>
<dbReference type="Pfam" id="PF03411">
    <property type="entry name" value="Peptidase_M74"/>
    <property type="match status" value="1"/>
</dbReference>
<keyword evidence="2" id="KW-0479">Metal-binding</keyword>
<dbReference type="GO" id="GO:0046872">
    <property type="term" value="F:metal ion binding"/>
    <property type="evidence" value="ECO:0007669"/>
    <property type="project" value="UniProtKB-KW"/>
</dbReference>
<keyword evidence="6" id="KW-0862">Zinc</keyword>
<feature type="region of interest" description="Disordered" evidence="9">
    <location>
        <begin position="268"/>
        <end position="288"/>
    </location>
</feature>
<dbReference type="EMBL" id="PYGB01000001">
    <property type="protein sequence ID" value="PSK88501.1"/>
    <property type="molecule type" value="Genomic_DNA"/>
</dbReference>
<dbReference type="PIRSF" id="PIRSF018455">
    <property type="entry name" value="MepA"/>
    <property type="match status" value="1"/>
</dbReference>
<dbReference type="GO" id="GO:0008237">
    <property type="term" value="F:metallopeptidase activity"/>
    <property type="evidence" value="ECO:0007669"/>
    <property type="project" value="UniProtKB-KW"/>
</dbReference>